<protein>
    <submittedName>
        <fullName evidence="2">Uncharacterized protein</fullName>
    </submittedName>
</protein>
<accession>A0A835GUF4</accession>
<evidence type="ECO:0000256" key="1">
    <source>
        <dbReference type="SAM" id="SignalP"/>
    </source>
</evidence>
<gene>
    <name evidence="2" type="ORF">IFM89_039813</name>
</gene>
<dbReference type="Proteomes" id="UP000631114">
    <property type="component" value="Unassembled WGS sequence"/>
</dbReference>
<evidence type="ECO:0000313" key="2">
    <source>
        <dbReference type="EMBL" id="KAF9586941.1"/>
    </source>
</evidence>
<dbReference type="AlphaFoldDB" id="A0A835GUF4"/>
<feature type="signal peptide" evidence="1">
    <location>
        <begin position="1"/>
        <end position="27"/>
    </location>
</feature>
<comment type="caution">
    <text evidence="2">The sequence shown here is derived from an EMBL/GenBank/DDBJ whole genome shotgun (WGS) entry which is preliminary data.</text>
</comment>
<keyword evidence="1" id="KW-0732">Signal</keyword>
<sequence>MQTSVIVQVRIVLSVFSLLVLLELLNLAPNSPDMGIFTNSTKSSPGVYETMLLMEKNNHGIHCKGKRKRKIDQPY</sequence>
<feature type="chain" id="PRO_5032428189" evidence="1">
    <location>
        <begin position="28"/>
        <end position="75"/>
    </location>
</feature>
<dbReference type="EMBL" id="JADFTS010000061">
    <property type="protein sequence ID" value="KAF9586941.1"/>
    <property type="molecule type" value="Genomic_DNA"/>
</dbReference>
<keyword evidence="3" id="KW-1185">Reference proteome</keyword>
<name>A0A835GUF4_9MAGN</name>
<proteinExistence type="predicted"/>
<reference evidence="2 3" key="1">
    <citation type="submission" date="2020-10" db="EMBL/GenBank/DDBJ databases">
        <title>The Coptis chinensis genome and diversification of protoberbering-type alkaloids.</title>
        <authorList>
            <person name="Wang B."/>
            <person name="Shu S."/>
            <person name="Song C."/>
            <person name="Liu Y."/>
        </authorList>
    </citation>
    <scope>NUCLEOTIDE SEQUENCE [LARGE SCALE GENOMIC DNA]</scope>
    <source>
        <strain evidence="2">HL-2020</strain>
        <tissue evidence="2">Leaf</tissue>
    </source>
</reference>
<organism evidence="2 3">
    <name type="scientific">Coptis chinensis</name>
    <dbReference type="NCBI Taxonomy" id="261450"/>
    <lineage>
        <taxon>Eukaryota</taxon>
        <taxon>Viridiplantae</taxon>
        <taxon>Streptophyta</taxon>
        <taxon>Embryophyta</taxon>
        <taxon>Tracheophyta</taxon>
        <taxon>Spermatophyta</taxon>
        <taxon>Magnoliopsida</taxon>
        <taxon>Ranunculales</taxon>
        <taxon>Ranunculaceae</taxon>
        <taxon>Coptidoideae</taxon>
        <taxon>Coptis</taxon>
    </lineage>
</organism>
<evidence type="ECO:0000313" key="3">
    <source>
        <dbReference type="Proteomes" id="UP000631114"/>
    </source>
</evidence>